<gene>
    <name evidence="2" type="ORF">RSOLAG22IIIB_09180</name>
</gene>
<dbReference type="EMBL" id="CYGV01001202">
    <property type="protein sequence ID" value="CUA70913.1"/>
    <property type="molecule type" value="Genomic_DNA"/>
</dbReference>
<proteinExistence type="predicted"/>
<evidence type="ECO:0000256" key="1">
    <source>
        <dbReference type="SAM" id="MobiDB-lite"/>
    </source>
</evidence>
<feature type="region of interest" description="Disordered" evidence="1">
    <location>
        <begin position="228"/>
        <end position="268"/>
    </location>
</feature>
<feature type="region of interest" description="Disordered" evidence="1">
    <location>
        <begin position="163"/>
        <end position="189"/>
    </location>
</feature>
<dbReference type="AlphaFoldDB" id="A0A0K6FXU0"/>
<evidence type="ECO:0000313" key="2">
    <source>
        <dbReference type="EMBL" id="CUA70913.1"/>
    </source>
</evidence>
<accession>A0A0K6FXU0</accession>
<feature type="compositionally biased region" description="Basic and acidic residues" evidence="1">
    <location>
        <begin position="254"/>
        <end position="268"/>
    </location>
</feature>
<feature type="region of interest" description="Disordered" evidence="1">
    <location>
        <begin position="388"/>
        <end position="427"/>
    </location>
</feature>
<dbReference type="Proteomes" id="UP000044841">
    <property type="component" value="Unassembled WGS sequence"/>
</dbReference>
<name>A0A0K6FXU0_9AGAM</name>
<keyword evidence="3" id="KW-1185">Reference proteome</keyword>
<reference evidence="2 3" key="1">
    <citation type="submission" date="2015-07" db="EMBL/GenBank/DDBJ databases">
        <authorList>
            <person name="Noorani M."/>
        </authorList>
    </citation>
    <scope>NUCLEOTIDE SEQUENCE [LARGE SCALE GENOMIC DNA]</scope>
    <source>
        <strain evidence="2">BBA 69670</strain>
    </source>
</reference>
<organism evidence="2 3">
    <name type="scientific">Rhizoctonia solani</name>
    <dbReference type="NCBI Taxonomy" id="456999"/>
    <lineage>
        <taxon>Eukaryota</taxon>
        <taxon>Fungi</taxon>
        <taxon>Dikarya</taxon>
        <taxon>Basidiomycota</taxon>
        <taxon>Agaricomycotina</taxon>
        <taxon>Agaricomycetes</taxon>
        <taxon>Cantharellales</taxon>
        <taxon>Ceratobasidiaceae</taxon>
        <taxon>Rhizoctonia</taxon>
    </lineage>
</organism>
<protein>
    <submittedName>
        <fullName evidence="2">Uncharacterized protein</fullName>
    </submittedName>
</protein>
<feature type="compositionally biased region" description="Polar residues" evidence="1">
    <location>
        <begin position="234"/>
        <end position="243"/>
    </location>
</feature>
<evidence type="ECO:0000313" key="3">
    <source>
        <dbReference type="Proteomes" id="UP000044841"/>
    </source>
</evidence>
<feature type="compositionally biased region" description="Polar residues" evidence="1">
    <location>
        <begin position="170"/>
        <end position="187"/>
    </location>
</feature>
<feature type="compositionally biased region" description="Pro residues" evidence="1">
    <location>
        <begin position="409"/>
        <end position="426"/>
    </location>
</feature>
<sequence>MTSPTVIELNYSDPPDATISWDESYWIQPLNPRIYPKDDIPAVVTQQKSCLLALPDATINPSFDHWAVIKIDVKNRTISYGDSLIGVRRPHHEAINAAIRWANNIFPSGASNQIGLDEPWASEKAQYMRLLWVKRIMKIHIQAMDRQVAGIESTPQNNAYISKTDRAESHSSTGTNGYPGDSSVSSFRENKPWKSDFDPLCNHSDTHSQFNPPPASYFEVNGILHFSDDDTCEDTPSSESPLPTTLALPMSNLGKHERTSSPESDHKLAPKRPVVLKTYPGESTSGPAGVSRAACLDRANKESIAEGNFKLTPNERAALLRRAHIHDPHARLDPEDTTGRHILHSLCGKYIWLDALKRTSKFSRHVKYCKANAGMRKNGRYTKAASATPKLTSLFEKRSKSNRALDPGPQQPVPAPSSRSPSPPPTVTCLGLREEHDPCLLCVFARGPLGGRKSATVLAQERFHKNFSQLTPEQQKVINNAASASARWMVVHDPEPHVRNVKCYQRCDPTESEIDPPDNAMNREPGAKENLKYVPHVNWNKNAAMAYARYTGLDAIIELADKKRTPLMMFVVRTLSATERRLVTQFLDGASDKTTKLIPHPRSNHLPISIVIHRFGKGVSSPIVPIQDPKHAAKNVRNALFSGTRSMVIGNGVIHYSQILMLAADPRSPLYQRDVYKIDRQDDRSANRVLSSDFLKHILMIAHERASGTPFDIASVPPALVQQIPSPSVILRPDDLIALDCYLFALGDGLDAFQNRSLPIYDRLVMVSRMQFFLQGWKSSLKVLGYSESQHYISRELSAIINNMVNGFYSLVFVYREMLDYPNYPFCPYLHSTEGNEHIFGEARRIKSDFTYSEFASMVSKLEVTSVCAARDGDLDGNLEARAAGYHHTLYSQLGINLDAFSCFPPDHLISRAIKVCYEEVQALFSRCGIPATPEIWLPPSPSNLPVAESDNSYIAPSIEQWFHEEIQELTDDGLPEFEFDMACEVADEPSYLTEEIEALLSEAEMRGCAPMELEDQMATYAAASIALEVEEHNILENIPDRNEKEDWLAARRNLQQEFPRLGIPALVIADEVDYQSLVGTKHGSDSEFELDLDRLITIRAENEAHFVKQSSANLLETAGVTALALIEAGSHAFVLADNQIWFAEVLTMYSKGAGKGGKHGWVNKQANISSLSYVLVQLWEHRTAREFWAVPKRTAGYFARRYARIPSPRILHIIAGSEKPTYVDNYRLCLPRTTFATWSLLQNEIAGIIDVVEKLLRRPRNGDQAFDDDE</sequence>